<keyword evidence="3" id="KW-1185">Reference proteome</keyword>
<gene>
    <name evidence="2" type="ORF">L873DRAFT_1792715</name>
</gene>
<accession>A0A3N4J996</accession>
<protein>
    <recommendedName>
        <fullName evidence="1">Amine oxidase domain-containing protein</fullName>
    </recommendedName>
</protein>
<organism evidence="2 3">
    <name type="scientific">Choiromyces venosus 120613-1</name>
    <dbReference type="NCBI Taxonomy" id="1336337"/>
    <lineage>
        <taxon>Eukaryota</taxon>
        <taxon>Fungi</taxon>
        <taxon>Dikarya</taxon>
        <taxon>Ascomycota</taxon>
        <taxon>Pezizomycotina</taxon>
        <taxon>Pezizomycetes</taxon>
        <taxon>Pezizales</taxon>
        <taxon>Tuberaceae</taxon>
        <taxon>Choiromyces</taxon>
    </lineage>
</organism>
<dbReference type="EMBL" id="ML120433">
    <property type="protein sequence ID" value="RPA94806.1"/>
    <property type="molecule type" value="Genomic_DNA"/>
</dbReference>
<dbReference type="InterPro" id="IPR050281">
    <property type="entry name" value="Flavin_monoamine_oxidase"/>
</dbReference>
<dbReference type="Proteomes" id="UP000276215">
    <property type="component" value="Unassembled WGS sequence"/>
</dbReference>
<dbReference type="AlphaFoldDB" id="A0A3N4J996"/>
<dbReference type="InterPro" id="IPR036188">
    <property type="entry name" value="FAD/NAD-bd_sf"/>
</dbReference>
<feature type="domain" description="Amine oxidase" evidence="1">
    <location>
        <begin position="3"/>
        <end position="457"/>
    </location>
</feature>
<dbReference type="PANTHER" id="PTHR10742">
    <property type="entry name" value="FLAVIN MONOAMINE OXIDASE"/>
    <property type="match status" value="1"/>
</dbReference>
<dbReference type="Gene3D" id="3.90.660.10">
    <property type="match status" value="2"/>
</dbReference>
<evidence type="ECO:0000313" key="2">
    <source>
        <dbReference type="EMBL" id="RPA94806.1"/>
    </source>
</evidence>
<dbReference type="InterPro" id="IPR002937">
    <property type="entry name" value="Amino_oxidase"/>
</dbReference>
<evidence type="ECO:0000313" key="3">
    <source>
        <dbReference type="Proteomes" id="UP000276215"/>
    </source>
</evidence>
<name>A0A3N4J996_9PEZI</name>
<dbReference type="Pfam" id="PF01593">
    <property type="entry name" value="Amino_oxidase"/>
    <property type="match status" value="1"/>
</dbReference>
<reference evidence="2 3" key="1">
    <citation type="journal article" date="2018" name="Nat. Ecol. Evol.">
        <title>Pezizomycetes genomes reveal the molecular basis of ectomycorrhizal truffle lifestyle.</title>
        <authorList>
            <person name="Murat C."/>
            <person name="Payen T."/>
            <person name="Noel B."/>
            <person name="Kuo A."/>
            <person name="Morin E."/>
            <person name="Chen J."/>
            <person name="Kohler A."/>
            <person name="Krizsan K."/>
            <person name="Balestrini R."/>
            <person name="Da Silva C."/>
            <person name="Montanini B."/>
            <person name="Hainaut M."/>
            <person name="Levati E."/>
            <person name="Barry K.W."/>
            <person name="Belfiori B."/>
            <person name="Cichocki N."/>
            <person name="Clum A."/>
            <person name="Dockter R.B."/>
            <person name="Fauchery L."/>
            <person name="Guy J."/>
            <person name="Iotti M."/>
            <person name="Le Tacon F."/>
            <person name="Lindquist E.A."/>
            <person name="Lipzen A."/>
            <person name="Malagnac F."/>
            <person name="Mello A."/>
            <person name="Molinier V."/>
            <person name="Miyauchi S."/>
            <person name="Poulain J."/>
            <person name="Riccioni C."/>
            <person name="Rubini A."/>
            <person name="Sitrit Y."/>
            <person name="Splivallo R."/>
            <person name="Traeger S."/>
            <person name="Wang M."/>
            <person name="Zifcakova L."/>
            <person name="Wipf D."/>
            <person name="Zambonelli A."/>
            <person name="Paolocci F."/>
            <person name="Nowrousian M."/>
            <person name="Ottonello S."/>
            <person name="Baldrian P."/>
            <person name="Spatafora J.W."/>
            <person name="Henrissat B."/>
            <person name="Nagy L.G."/>
            <person name="Aury J.M."/>
            <person name="Wincker P."/>
            <person name="Grigoriev I.V."/>
            <person name="Bonfante P."/>
            <person name="Martin F.M."/>
        </authorList>
    </citation>
    <scope>NUCLEOTIDE SEQUENCE [LARGE SCALE GENOMIC DNA]</scope>
    <source>
        <strain evidence="2 3">120613-1</strain>
    </source>
</reference>
<dbReference type="PANTHER" id="PTHR10742:SF342">
    <property type="entry name" value="AMINE OXIDASE"/>
    <property type="match status" value="1"/>
</dbReference>
<dbReference type="OrthoDB" id="7777654at2759"/>
<dbReference type="STRING" id="1336337.A0A3N4J996"/>
<dbReference type="GO" id="GO:0009063">
    <property type="term" value="P:amino acid catabolic process"/>
    <property type="evidence" value="ECO:0007669"/>
    <property type="project" value="TreeGrafter"/>
</dbReference>
<evidence type="ECO:0000259" key="1">
    <source>
        <dbReference type="Pfam" id="PF01593"/>
    </source>
</evidence>
<dbReference type="SUPFAM" id="SSF51905">
    <property type="entry name" value="FAD/NAD(P)-binding domain"/>
    <property type="match status" value="1"/>
</dbReference>
<sequence>MRLDDLGLPYEIIEASDRHGGRAYTYHFETPPNPNFHNYYDVGAMRFPRTSVMKLTFNLFDELGLTKDGKIIPYIMNAPNNIQLFNGRKVIDGGIKVEDDDPFHVSVSNGGTFKYTRRDGTELVGVEALLAEAYDPFKNKLVDDFKTGWKYLMTYDYLSTRGYLGQIKGYPFSVIEWMETMDNSTLAYDQAFSGTIIDSIDFDYPFGPNDPPGSVMEWACVDGGTSVVTDRMADRILTKPLYNRRVTAIAMAVPDLKKDNPNNPNMKISVQDHPEYEAKRLDYVQNQALRCLEYGPAIKVGIKFKTRWWQQIPGFGMRGGVSSTDRPTRIVVYPSYGLDDPENANGVLIASYCWTQDASRLGALIKGKGTEEEKVLLDIIYKDLSEMHGNDPQWYKDQTVDYYAHDWYHDQYSIGGQFKNLYPELTKPAAKGNLHFVGEATSAHHAWIVGALESAFRGINEVLIKEKRDDLRKKHAERWEQGEVERGYQAQMQCLRGIYGF</sequence>
<dbReference type="GO" id="GO:0001716">
    <property type="term" value="F:L-amino-acid oxidase activity"/>
    <property type="evidence" value="ECO:0007669"/>
    <property type="project" value="TreeGrafter"/>
</dbReference>
<dbReference type="Gene3D" id="1.10.10.1620">
    <property type="match status" value="1"/>
</dbReference>
<dbReference type="SUPFAM" id="SSF54373">
    <property type="entry name" value="FAD-linked reductases, C-terminal domain"/>
    <property type="match status" value="1"/>
</dbReference>
<proteinExistence type="predicted"/>